<dbReference type="InterPro" id="IPR036280">
    <property type="entry name" value="Multihaem_cyt_sf"/>
</dbReference>
<dbReference type="AlphaFoldDB" id="A0A4R1B8K5"/>
<feature type="domain" description="Pilus formation protein N-terminal" evidence="2">
    <location>
        <begin position="54"/>
        <end position="116"/>
    </location>
</feature>
<comment type="caution">
    <text evidence="4">The sequence shown here is derived from an EMBL/GenBank/DDBJ whole genome shotgun (WGS) entry which is preliminary data.</text>
</comment>
<dbReference type="OrthoDB" id="9814800at2"/>
<dbReference type="InterPro" id="IPR054337">
    <property type="entry name" value="Mtrc-MtrF-like_dom_II/IV"/>
</dbReference>
<organism evidence="4 5">
    <name type="scientific">Parasulfuritortus cantonensis</name>
    <dbReference type="NCBI Taxonomy" id="2528202"/>
    <lineage>
        <taxon>Bacteria</taxon>
        <taxon>Pseudomonadati</taxon>
        <taxon>Pseudomonadota</taxon>
        <taxon>Betaproteobacteria</taxon>
        <taxon>Nitrosomonadales</taxon>
        <taxon>Thiobacillaceae</taxon>
        <taxon>Parasulfuritortus</taxon>
    </lineage>
</organism>
<evidence type="ECO:0000259" key="3">
    <source>
        <dbReference type="Pfam" id="PF22113"/>
    </source>
</evidence>
<reference evidence="4 5" key="1">
    <citation type="submission" date="2019-03" db="EMBL/GenBank/DDBJ databases">
        <title>Genome sequence of Thiobacillaceae bacterium LSR1, a sulfur-oxidizing bacterium isolated from freshwater sediment.</title>
        <authorList>
            <person name="Li S."/>
        </authorList>
    </citation>
    <scope>NUCLEOTIDE SEQUENCE [LARGE SCALE GENOMIC DNA]</scope>
    <source>
        <strain evidence="4 5">LSR1</strain>
    </source>
</reference>
<feature type="region of interest" description="Disordered" evidence="1">
    <location>
        <begin position="33"/>
        <end position="54"/>
    </location>
</feature>
<protein>
    <submittedName>
        <fullName evidence="4">Uncharacterized protein</fullName>
    </submittedName>
</protein>
<dbReference type="Pfam" id="PF13629">
    <property type="entry name" value="T2SS-T3SS_pil_N"/>
    <property type="match status" value="1"/>
</dbReference>
<evidence type="ECO:0000313" key="4">
    <source>
        <dbReference type="EMBL" id="TCJ13035.1"/>
    </source>
</evidence>
<proteinExistence type="predicted"/>
<dbReference type="Pfam" id="PF22113">
    <property type="entry name" value="Mtrc-MtrF_II-IV_dom"/>
    <property type="match status" value="1"/>
</dbReference>
<feature type="domain" description="Outer membrane cytochrome MtrC/MtrF-like" evidence="3">
    <location>
        <begin position="442"/>
        <end position="602"/>
    </location>
</feature>
<evidence type="ECO:0000256" key="1">
    <source>
        <dbReference type="SAM" id="MobiDB-lite"/>
    </source>
</evidence>
<dbReference type="InterPro" id="IPR032789">
    <property type="entry name" value="T2SS-T3SS_pil_N"/>
</dbReference>
<dbReference type="SUPFAM" id="SSF48695">
    <property type="entry name" value="Multiheme cytochromes"/>
    <property type="match status" value="1"/>
</dbReference>
<gene>
    <name evidence="4" type="ORF">EZJ19_10730</name>
</gene>
<evidence type="ECO:0000259" key="2">
    <source>
        <dbReference type="Pfam" id="PF13629"/>
    </source>
</evidence>
<dbReference type="Proteomes" id="UP000295443">
    <property type="component" value="Unassembled WGS sequence"/>
</dbReference>
<accession>A0A4R1B8K5</accession>
<sequence>MSGSALTITARAAGKATITVRNKHSTAKVAVSVTGSSSAAPSAGSTSGLTATPSSVSLAPGQSATVKIGNARTSLSVSVANTGVASATVSKTDVKITAKKVGSTYVTVKDRYSKVVVPVVVQTGTTTTSSTYTLLAWNDLGMHCMDGDYSVFAILPPYNNLHAQLVDSGTNKLVTQGVTLTYEAMADADGSINTISSTKTNFWQYVENFFGVSPAPDTGLTGNKTASLTPQPMAYDSAARQFVADGIPITPYDDSFHKNTYPMVKVVAKDASGKQLAQARVVLPVSDEMSCSSCHASNSDAAAKPQAGWVNDASLPERDWKRNILRLHDEKQAADAAYASALAGKGYDAAGLLATADAGKPVLCASCHASNALAGTGVAGIKPLTEAIHGHHATVKDPASGVMLDSITNRSSCYQCHPGSETKCLRGVMGNAVDANGKPTIDCQSCHGTMSNVGRSGRVGWLDEPNCQACHHDGQRELSAVSSTGILKVWLDNRYATNANAPAAGFSLYRFSSGHGSLQCEACHGATHAEYPSSHRNDNVLANDVQGRSGTIGECSACHKSVPLTATGGPHGMHTIGSAWVSGHESYAESNKTACAYCHGADYRGSALSTAKAARSFSVEGKTVTYSAGQKVTCYDCHNGPNGD</sequence>
<evidence type="ECO:0000313" key="5">
    <source>
        <dbReference type="Proteomes" id="UP000295443"/>
    </source>
</evidence>
<dbReference type="EMBL" id="SJZB01000041">
    <property type="protein sequence ID" value="TCJ13035.1"/>
    <property type="molecule type" value="Genomic_DNA"/>
</dbReference>
<keyword evidence="5" id="KW-1185">Reference proteome</keyword>
<name>A0A4R1B8K5_9PROT</name>